<dbReference type="InterPro" id="IPR023400">
    <property type="entry name" value="RecA_C_sf"/>
</dbReference>
<dbReference type="InterPro" id="IPR020584">
    <property type="entry name" value="DNA_recomb/repair_RecA_CS"/>
</dbReference>
<dbReference type="InterPro" id="IPR027417">
    <property type="entry name" value="P-loop_NTPase"/>
</dbReference>
<dbReference type="Pfam" id="PF21096">
    <property type="entry name" value="RecA_C"/>
    <property type="match status" value="1"/>
</dbReference>
<dbReference type="GO" id="GO:0006310">
    <property type="term" value="P:DNA recombination"/>
    <property type="evidence" value="ECO:0007669"/>
    <property type="project" value="UniProtKB-UniRule"/>
</dbReference>
<dbReference type="FunFam" id="3.40.50.300:FF:000087">
    <property type="entry name" value="Recombinase RecA"/>
    <property type="match status" value="1"/>
</dbReference>
<keyword evidence="7 9" id="KW-0227">DNA damage</keyword>
<feature type="domain" description="RecA family profile 1" evidence="11">
    <location>
        <begin position="43"/>
        <end position="202"/>
    </location>
</feature>
<evidence type="ECO:0000256" key="9">
    <source>
        <dbReference type="RuleBase" id="RU004527"/>
    </source>
</evidence>
<dbReference type="CDD" id="cd00983">
    <property type="entry name" value="RecA"/>
    <property type="match status" value="1"/>
</dbReference>
<evidence type="ECO:0000313" key="13">
    <source>
        <dbReference type="EMBL" id="HIS92703.1"/>
    </source>
</evidence>
<comment type="caution">
    <text evidence="13">The sequence shown here is derived from an EMBL/GenBank/DDBJ whole genome shotgun (WGS) entry which is preliminary data.</text>
</comment>
<dbReference type="SMART" id="SM00382">
    <property type="entry name" value="AAA"/>
    <property type="match status" value="1"/>
</dbReference>
<dbReference type="PROSITE" id="PS00321">
    <property type="entry name" value="RECA_1"/>
    <property type="match status" value="1"/>
</dbReference>
<dbReference type="PRINTS" id="PR00142">
    <property type="entry name" value="RECA"/>
</dbReference>
<dbReference type="Pfam" id="PF00154">
    <property type="entry name" value="RecA_N"/>
    <property type="match status" value="1"/>
</dbReference>
<dbReference type="EMBL" id="DVJN01000133">
    <property type="protein sequence ID" value="HIS92703.1"/>
    <property type="molecule type" value="Genomic_DNA"/>
</dbReference>
<feature type="domain" description="RecA family profile 2" evidence="12">
    <location>
        <begin position="207"/>
        <end position="280"/>
    </location>
</feature>
<dbReference type="PANTHER" id="PTHR45900:SF1">
    <property type="entry name" value="MITOCHONDRIAL DNA REPAIR PROTEIN RECA HOMOLOG-RELATED"/>
    <property type="match status" value="1"/>
</dbReference>
<evidence type="ECO:0000256" key="4">
    <source>
        <dbReference type="ARBA" id="ARBA00022840"/>
    </source>
</evidence>
<evidence type="ECO:0000256" key="2">
    <source>
        <dbReference type="ARBA" id="ARBA00015553"/>
    </source>
</evidence>
<evidence type="ECO:0000256" key="6">
    <source>
        <dbReference type="ARBA" id="ARBA00023172"/>
    </source>
</evidence>
<dbReference type="SUPFAM" id="SSF52540">
    <property type="entry name" value="P-loop containing nucleoside triphosphate hydrolases"/>
    <property type="match status" value="1"/>
</dbReference>
<dbReference type="SUPFAM" id="SSF54752">
    <property type="entry name" value="RecA protein, C-terminal domain"/>
    <property type="match status" value="1"/>
</dbReference>
<protein>
    <recommendedName>
        <fullName evidence="2 7">Protein RecA</fullName>
    </recommendedName>
    <alternativeName>
        <fullName evidence="7 8">Recombinase A</fullName>
    </alternativeName>
</protein>
<dbReference type="InterPro" id="IPR049428">
    <property type="entry name" value="RecA-like_N"/>
</dbReference>
<comment type="subcellular location">
    <subcellularLocation>
        <location evidence="7">Cytoplasm</location>
    </subcellularLocation>
</comment>
<feature type="binding site" evidence="7">
    <location>
        <begin position="73"/>
        <end position="80"/>
    </location>
    <ligand>
        <name>ATP</name>
        <dbReference type="ChEBI" id="CHEBI:30616"/>
    </ligand>
</feature>
<keyword evidence="7 8" id="KW-0234">DNA repair</keyword>
<dbReference type="InterPro" id="IPR020587">
    <property type="entry name" value="RecA_monomer-monomer_interface"/>
</dbReference>
<dbReference type="GO" id="GO:0005829">
    <property type="term" value="C:cytosol"/>
    <property type="evidence" value="ECO:0007669"/>
    <property type="project" value="TreeGrafter"/>
</dbReference>
<dbReference type="GO" id="GO:0003684">
    <property type="term" value="F:damaged DNA binding"/>
    <property type="evidence" value="ECO:0007669"/>
    <property type="project" value="UniProtKB-UniRule"/>
</dbReference>
<evidence type="ECO:0000256" key="10">
    <source>
        <dbReference type="SAM" id="MobiDB-lite"/>
    </source>
</evidence>
<comment type="function">
    <text evidence="7">Can catalyze the hydrolysis of ATP in the presence of single-stranded DNA, the ATP-dependent uptake of single-stranded DNA by duplex DNA, and the ATP-dependent hybridization of homologous single-stranded DNAs. It interacts with LexA causing its activation and leading to its autocatalytic cleavage.</text>
</comment>
<accession>A0A9D1FZW4</accession>
<dbReference type="InterPro" id="IPR020588">
    <property type="entry name" value="RecA_ATP-bd"/>
</dbReference>
<evidence type="ECO:0000256" key="7">
    <source>
        <dbReference type="HAMAP-Rule" id="MF_00268"/>
    </source>
</evidence>
<name>A0A9D1FZW4_9FIRM</name>
<feature type="region of interest" description="Disordered" evidence="10">
    <location>
        <begin position="341"/>
        <end position="361"/>
    </location>
</feature>
<evidence type="ECO:0000256" key="8">
    <source>
        <dbReference type="RuleBase" id="RU000526"/>
    </source>
</evidence>
<evidence type="ECO:0000259" key="11">
    <source>
        <dbReference type="PROSITE" id="PS50162"/>
    </source>
</evidence>
<sequence length="361" mass="39151">MKTSVQQKFGEEKMRSLEMAISGIEKSFGKGAVMRLGDTQKMNVEVIPTGCLHLDFALGVGGLPRGRIIEIFGPESSGKTTVALHAIAQAQRMGGTAAFIDAEHALDPVYAHKLGIDIENLYVSQPDSGEQALEICEALLRSGAIDIVVIDSVAALVPRQELEGDMGDSHVGLQARLMSQALRKLAGIVSKTNAVVIFINQLREKVGVMYGNPEVTTGGKALKFYASVRIDIRKGEPIKNGSEIIGSRTKIKIVKNKVAPPFRTCTVDMLYGEGISRAGGLLDLATERGLIEKSGSWYSYKDQRIGQGRDSARKYLEDNPEVYAELEEKIRADFNAGNIVAPIEPDSAEGDEDEDDEDLDL</sequence>
<keyword evidence="7 8" id="KW-0742">SOS response</keyword>
<dbReference type="GO" id="GO:0005524">
    <property type="term" value="F:ATP binding"/>
    <property type="evidence" value="ECO:0007669"/>
    <property type="project" value="UniProtKB-UniRule"/>
</dbReference>
<dbReference type="GO" id="GO:0003697">
    <property type="term" value="F:single-stranded DNA binding"/>
    <property type="evidence" value="ECO:0007669"/>
    <property type="project" value="UniProtKB-UniRule"/>
</dbReference>
<dbReference type="InterPro" id="IPR013765">
    <property type="entry name" value="DNA_recomb/repair_RecA"/>
</dbReference>
<proteinExistence type="inferred from homology"/>
<dbReference type="Proteomes" id="UP000824140">
    <property type="component" value="Unassembled WGS sequence"/>
</dbReference>
<feature type="compositionally biased region" description="Acidic residues" evidence="10">
    <location>
        <begin position="346"/>
        <end position="361"/>
    </location>
</feature>
<dbReference type="Gene3D" id="3.40.50.300">
    <property type="entry name" value="P-loop containing nucleotide triphosphate hydrolases"/>
    <property type="match status" value="1"/>
</dbReference>
<evidence type="ECO:0000313" key="14">
    <source>
        <dbReference type="Proteomes" id="UP000824140"/>
    </source>
</evidence>
<reference evidence="13" key="1">
    <citation type="submission" date="2020-10" db="EMBL/GenBank/DDBJ databases">
        <authorList>
            <person name="Gilroy R."/>
        </authorList>
    </citation>
    <scope>NUCLEOTIDE SEQUENCE</scope>
    <source>
        <strain evidence="13">13766</strain>
    </source>
</reference>
<dbReference type="PANTHER" id="PTHR45900">
    <property type="entry name" value="RECA"/>
    <property type="match status" value="1"/>
</dbReference>
<keyword evidence="4 7" id="KW-0067">ATP-binding</keyword>
<keyword evidence="3 7" id="KW-0547">Nucleotide-binding</keyword>
<evidence type="ECO:0000256" key="1">
    <source>
        <dbReference type="ARBA" id="ARBA00009391"/>
    </source>
</evidence>
<dbReference type="GO" id="GO:0006281">
    <property type="term" value="P:DNA repair"/>
    <property type="evidence" value="ECO:0007669"/>
    <property type="project" value="UniProtKB-UniRule"/>
</dbReference>
<dbReference type="InterPro" id="IPR003593">
    <property type="entry name" value="AAA+_ATPase"/>
</dbReference>
<keyword evidence="7" id="KW-0963">Cytoplasm</keyword>
<dbReference type="NCBIfam" id="TIGR02012">
    <property type="entry name" value="tigrfam_recA"/>
    <property type="match status" value="1"/>
</dbReference>
<dbReference type="InterPro" id="IPR049261">
    <property type="entry name" value="RecA-like_C"/>
</dbReference>
<comment type="similarity">
    <text evidence="1 7 9">Belongs to the RecA family.</text>
</comment>
<keyword evidence="5 7" id="KW-0238">DNA-binding</keyword>
<gene>
    <name evidence="7 13" type="primary">recA</name>
    <name evidence="13" type="ORF">IAA84_06750</name>
</gene>
<evidence type="ECO:0000256" key="5">
    <source>
        <dbReference type="ARBA" id="ARBA00023125"/>
    </source>
</evidence>
<dbReference type="PROSITE" id="PS50163">
    <property type="entry name" value="RECA_3"/>
    <property type="match status" value="1"/>
</dbReference>
<dbReference type="HAMAP" id="MF_00268">
    <property type="entry name" value="RecA"/>
    <property type="match status" value="1"/>
</dbReference>
<dbReference type="GO" id="GO:0009432">
    <property type="term" value="P:SOS response"/>
    <property type="evidence" value="ECO:0007669"/>
    <property type="project" value="UniProtKB-UniRule"/>
</dbReference>
<dbReference type="AlphaFoldDB" id="A0A9D1FZW4"/>
<evidence type="ECO:0000259" key="12">
    <source>
        <dbReference type="PROSITE" id="PS50163"/>
    </source>
</evidence>
<organism evidence="13 14">
    <name type="scientific">Candidatus Alectryocaccomicrobium excrementavium</name>
    <dbReference type="NCBI Taxonomy" id="2840668"/>
    <lineage>
        <taxon>Bacteria</taxon>
        <taxon>Bacillati</taxon>
        <taxon>Bacillota</taxon>
        <taxon>Clostridia</taxon>
        <taxon>Candidatus Alectryocaccomicrobium</taxon>
    </lineage>
</organism>
<reference evidence="13" key="2">
    <citation type="journal article" date="2021" name="PeerJ">
        <title>Extensive microbial diversity within the chicken gut microbiome revealed by metagenomics and culture.</title>
        <authorList>
            <person name="Gilroy R."/>
            <person name="Ravi A."/>
            <person name="Getino M."/>
            <person name="Pursley I."/>
            <person name="Horton D.L."/>
            <person name="Alikhan N.F."/>
            <person name="Baker D."/>
            <person name="Gharbi K."/>
            <person name="Hall N."/>
            <person name="Watson M."/>
            <person name="Adriaenssens E.M."/>
            <person name="Foster-Nyarko E."/>
            <person name="Jarju S."/>
            <person name="Secka A."/>
            <person name="Antonio M."/>
            <person name="Oren A."/>
            <person name="Chaudhuri R.R."/>
            <person name="La Ragione R."/>
            <person name="Hildebrand F."/>
            <person name="Pallen M.J."/>
        </authorList>
    </citation>
    <scope>NUCLEOTIDE SEQUENCE</scope>
    <source>
        <strain evidence="13">13766</strain>
    </source>
</reference>
<evidence type="ECO:0000256" key="3">
    <source>
        <dbReference type="ARBA" id="ARBA00022741"/>
    </source>
</evidence>
<keyword evidence="6 7" id="KW-0233">DNA recombination</keyword>
<dbReference type="GO" id="GO:0140664">
    <property type="term" value="F:ATP-dependent DNA damage sensor activity"/>
    <property type="evidence" value="ECO:0007669"/>
    <property type="project" value="InterPro"/>
</dbReference>
<dbReference type="PROSITE" id="PS50162">
    <property type="entry name" value="RECA_2"/>
    <property type="match status" value="1"/>
</dbReference>